<protein>
    <submittedName>
        <fullName evidence="6">AraC-like DNA-binding protein</fullName>
    </submittedName>
</protein>
<evidence type="ECO:0000256" key="2">
    <source>
        <dbReference type="ARBA" id="ARBA00023125"/>
    </source>
</evidence>
<dbReference type="GO" id="GO:0043565">
    <property type="term" value="F:sequence-specific DNA binding"/>
    <property type="evidence" value="ECO:0007669"/>
    <property type="project" value="InterPro"/>
</dbReference>
<gene>
    <name evidence="6" type="ORF">QFZ22_000869</name>
</gene>
<organism evidence="6 7">
    <name type="scientific">Streptomyces canus</name>
    <dbReference type="NCBI Taxonomy" id="58343"/>
    <lineage>
        <taxon>Bacteria</taxon>
        <taxon>Bacillati</taxon>
        <taxon>Actinomycetota</taxon>
        <taxon>Actinomycetes</taxon>
        <taxon>Kitasatosporales</taxon>
        <taxon>Streptomycetaceae</taxon>
        <taxon>Streptomyces</taxon>
        <taxon>Streptomyces aurantiacus group</taxon>
    </lineage>
</organism>
<evidence type="ECO:0000256" key="3">
    <source>
        <dbReference type="ARBA" id="ARBA00023163"/>
    </source>
</evidence>
<keyword evidence="2 6" id="KW-0238">DNA-binding</keyword>
<dbReference type="Proteomes" id="UP001234216">
    <property type="component" value="Unassembled WGS sequence"/>
</dbReference>
<keyword evidence="1" id="KW-0805">Transcription regulation</keyword>
<dbReference type="RefSeq" id="WP_306972397.1">
    <property type="nucleotide sequence ID" value="NZ_JAUSZV010000005.1"/>
</dbReference>
<proteinExistence type="predicted"/>
<dbReference type="Gene3D" id="1.10.10.60">
    <property type="entry name" value="Homeodomain-like"/>
    <property type="match status" value="2"/>
</dbReference>
<comment type="caution">
    <text evidence="6">The sequence shown here is derived from an EMBL/GenBank/DDBJ whole genome shotgun (WGS) entry which is preliminary data.</text>
</comment>
<dbReference type="AlphaFoldDB" id="A0AAW8F4Z3"/>
<evidence type="ECO:0000313" key="6">
    <source>
        <dbReference type="EMBL" id="MDQ0904884.1"/>
    </source>
</evidence>
<feature type="compositionally biased region" description="Pro residues" evidence="4">
    <location>
        <begin position="322"/>
        <end position="331"/>
    </location>
</feature>
<dbReference type="InterPro" id="IPR032783">
    <property type="entry name" value="AraC_lig"/>
</dbReference>
<dbReference type="EMBL" id="JAUSZV010000005">
    <property type="protein sequence ID" value="MDQ0904884.1"/>
    <property type="molecule type" value="Genomic_DNA"/>
</dbReference>
<dbReference type="GO" id="GO:0003700">
    <property type="term" value="F:DNA-binding transcription factor activity"/>
    <property type="evidence" value="ECO:0007669"/>
    <property type="project" value="InterPro"/>
</dbReference>
<dbReference type="Pfam" id="PF12833">
    <property type="entry name" value="HTH_18"/>
    <property type="match status" value="1"/>
</dbReference>
<evidence type="ECO:0000256" key="1">
    <source>
        <dbReference type="ARBA" id="ARBA00023015"/>
    </source>
</evidence>
<dbReference type="Pfam" id="PF12852">
    <property type="entry name" value="Cupin_6"/>
    <property type="match status" value="1"/>
</dbReference>
<dbReference type="SMART" id="SM00342">
    <property type="entry name" value="HTH_ARAC"/>
    <property type="match status" value="1"/>
</dbReference>
<accession>A0AAW8F4Z3</accession>
<dbReference type="PROSITE" id="PS00041">
    <property type="entry name" value="HTH_ARAC_FAMILY_1"/>
    <property type="match status" value="1"/>
</dbReference>
<sequence>MSSNESIDGPPGVDPLEEVLALVEVRAQQASTLTGHGDWALRFPASAGAKFNAVLSGSCVIDTPGLERPLLLRTGDSFLLNRPQEFVLFTSAHASVQQASPIFRATAGTSIEVGPLEQPVSARLVGGSFAFGRRARELLLDTLPPLIYLPAHAEGAAMVPHLLNRIDREARIAGIGAHVVSEHLAVVLLVDVLRCHLTHHPDRAGWLQGLGDPVVSAALRAIHADPARRWTVQLLADAALVSRSTLAARFKTAVGQGPLEYLTKWRIELGAHRLAVTDQTIAVIADAVGYRSEASFALAFKRELGIPPGSYRKEVRKQDGATPPPRTPVHV</sequence>
<dbReference type="InterPro" id="IPR050204">
    <property type="entry name" value="AraC_XylS_family_regulators"/>
</dbReference>
<dbReference type="InterPro" id="IPR009057">
    <property type="entry name" value="Homeodomain-like_sf"/>
</dbReference>
<keyword evidence="3" id="KW-0804">Transcription</keyword>
<feature type="domain" description="HTH araC/xylS-type" evidence="5">
    <location>
        <begin position="216"/>
        <end position="314"/>
    </location>
</feature>
<evidence type="ECO:0000259" key="5">
    <source>
        <dbReference type="PROSITE" id="PS01124"/>
    </source>
</evidence>
<name>A0AAW8F4Z3_9ACTN</name>
<dbReference type="PANTHER" id="PTHR46796:SF13">
    <property type="entry name" value="HTH-TYPE TRANSCRIPTIONAL ACTIVATOR RHAS"/>
    <property type="match status" value="1"/>
</dbReference>
<dbReference type="SUPFAM" id="SSF46689">
    <property type="entry name" value="Homeodomain-like"/>
    <property type="match status" value="2"/>
</dbReference>
<dbReference type="InterPro" id="IPR018062">
    <property type="entry name" value="HTH_AraC-typ_CS"/>
</dbReference>
<reference evidence="6" key="1">
    <citation type="submission" date="2023-07" db="EMBL/GenBank/DDBJ databases">
        <title>Comparative genomics of wheat-associated soil bacteria to identify genetic determinants of phenazine resistance.</title>
        <authorList>
            <person name="Mouncey N."/>
        </authorList>
    </citation>
    <scope>NUCLEOTIDE SEQUENCE</scope>
    <source>
        <strain evidence="6">V4I22</strain>
    </source>
</reference>
<feature type="region of interest" description="Disordered" evidence="4">
    <location>
        <begin position="311"/>
        <end position="331"/>
    </location>
</feature>
<evidence type="ECO:0000313" key="7">
    <source>
        <dbReference type="Proteomes" id="UP001234216"/>
    </source>
</evidence>
<dbReference type="PANTHER" id="PTHR46796">
    <property type="entry name" value="HTH-TYPE TRANSCRIPTIONAL ACTIVATOR RHAS-RELATED"/>
    <property type="match status" value="1"/>
</dbReference>
<dbReference type="PROSITE" id="PS01124">
    <property type="entry name" value="HTH_ARAC_FAMILY_2"/>
    <property type="match status" value="1"/>
</dbReference>
<dbReference type="InterPro" id="IPR018060">
    <property type="entry name" value="HTH_AraC"/>
</dbReference>
<evidence type="ECO:0000256" key="4">
    <source>
        <dbReference type="SAM" id="MobiDB-lite"/>
    </source>
</evidence>